<evidence type="ECO:0000256" key="1">
    <source>
        <dbReference type="ARBA" id="ARBA00023015"/>
    </source>
</evidence>
<dbReference type="InterPro" id="IPR036388">
    <property type="entry name" value="WH-like_DNA-bd_sf"/>
</dbReference>
<evidence type="ECO:0000313" key="5">
    <source>
        <dbReference type="EMBL" id="MCX2983240.1"/>
    </source>
</evidence>
<dbReference type="PANTHER" id="PTHR30154">
    <property type="entry name" value="LEUCINE-RESPONSIVE REGULATORY PROTEIN"/>
    <property type="match status" value="1"/>
</dbReference>
<dbReference type="PROSITE" id="PS50956">
    <property type="entry name" value="HTH_ASNC_2"/>
    <property type="match status" value="1"/>
</dbReference>
<dbReference type="SMART" id="SM00344">
    <property type="entry name" value="HTH_ASNC"/>
    <property type="match status" value="1"/>
</dbReference>
<dbReference type="Pfam" id="PF01037">
    <property type="entry name" value="AsnC_trans_reg"/>
    <property type="match status" value="1"/>
</dbReference>
<comment type="caution">
    <text evidence="5">The sequence shown here is derived from an EMBL/GenBank/DDBJ whole genome shotgun (WGS) entry which is preliminary data.</text>
</comment>
<keyword evidence="6" id="KW-1185">Reference proteome</keyword>
<dbReference type="Gene3D" id="1.10.10.10">
    <property type="entry name" value="Winged helix-like DNA-binding domain superfamily/Winged helix DNA-binding domain"/>
    <property type="match status" value="1"/>
</dbReference>
<dbReference type="SUPFAM" id="SSF54909">
    <property type="entry name" value="Dimeric alpha+beta barrel"/>
    <property type="match status" value="1"/>
</dbReference>
<evidence type="ECO:0000259" key="4">
    <source>
        <dbReference type="PROSITE" id="PS50956"/>
    </source>
</evidence>
<dbReference type="InterPro" id="IPR036390">
    <property type="entry name" value="WH_DNA-bd_sf"/>
</dbReference>
<keyword evidence="3" id="KW-0804">Transcription</keyword>
<dbReference type="InterPro" id="IPR019887">
    <property type="entry name" value="Tscrpt_reg_AsnC/Lrp_C"/>
</dbReference>
<dbReference type="SUPFAM" id="SSF46785">
    <property type="entry name" value="Winged helix' DNA-binding domain"/>
    <property type="match status" value="1"/>
</dbReference>
<dbReference type="InterPro" id="IPR011008">
    <property type="entry name" value="Dimeric_a/b-barrel"/>
</dbReference>
<dbReference type="EMBL" id="SHNN01000006">
    <property type="protein sequence ID" value="MCX2983240.1"/>
    <property type="molecule type" value="Genomic_DNA"/>
</dbReference>
<evidence type="ECO:0000256" key="2">
    <source>
        <dbReference type="ARBA" id="ARBA00023125"/>
    </source>
</evidence>
<organism evidence="5 6">
    <name type="scientific">Candidatus Litorirhabdus singularis</name>
    <dbReference type="NCBI Taxonomy" id="2518993"/>
    <lineage>
        <taxon>Bacteria</taxon>
        <taxon>Pseudomonadati</taxon>
        <taxon>Pseudomonadota</taxon>
        <taxon>Gammaproteobacteria</taxon>
        <taxon>Cellvibrionales</taxon>
        <taxon>Halieaceae</taxon>
        <taxon>Candidatus Litorirhabdus</taxon>
    </lineage>
</organism>
<keyword evidence="1" id="KW-0805">Transcription regulation</keyword>
<keyword evidence="2" id="KW-0238">DNA-binding</keyword>
<gene>
    <name evidence="5" type="ORF">EYC98_20450</name>
</gene>
<dbReference type="Proteomes" id="UP001143362">
    <property type="component" value="Unassembled WGS sequence"/>
</dbReference>
<dbReference type="RefSeq" id="WP_279247274.1">
    <property type="nucleotide sequence ID" value="NZ_SHNN01000006.1"/>
</dbReference>
<protein>
    <submittedName>
        <fullName evidence="5">Lrp/AsnC family transcriptional regulator</fullName>
    </submittedName>
</protein>
<feature type="domain" description="HTH asnC-type" evidence="4">
    <location>
        <begin position="16"/>
        <end position="76"/>
    </location>
</feature>
<reference evidence="5" key="1">
    <citation type="submission" date="2019-02" db="EMBL/GenBank/DDBJ databases">
        <authorList>
            <person name="Li S.-H."/>
        </authorList>
    </citation>
    <scope>NUCLEOTIDE SEQUENCE</scope>
    <source>
        <strain evidence="5">IMCC14734</strain>
    </source>
</reference>
<evidence type="ECO:0000256" key="3">
    <source>
        <dbReference type="ARBA" id="ARBA00023163"/>
    </source>
</evidence>
<dbReference type="InterPro" id="IPR019888">
    <property type="entry name" value="Tscrpt_reg_AsnC-like"/>
</dbReference>
<accession>A0ABT3TN88</accession>
<dbReference type="Pfam" id="PF13404">
    <property type="entry name" value="HTH_AsnC-type"/>
    <property type="match status" value="1"/>
</dbReference>
<sequence length="178" mass="19577">MSPVESADSLASHIELDDVDQRIIELLREDGRMSYRAIAAEVGLTEATTRARVKRLEESNTMKVVAVTDFEAVGYEMLLAVGVQVENRSPAEVAHDLAQFPEVFSVNVVIGTYDVEALVVAADQTALADLINNKLARLEGVRYLTTALALDVLKNQPDWVPFHETPDSIGFDSSEFIQ</sequence>
<name>A0ABT3TN88_9GAMM</name>
<evidence type="ECO:0000313" key="6">
    <source>
        <dbReference type="Proteomes" id="UP001143362"/>
    </source>
</evidence>
<proteinExistence type="predicted"/>
<dbReference type="InterPro" id="IPR000485">
    <property type="entry name" value="AsnC-type_HTH_dom"/>
</dbReference>
<dbReference type="Gene3D" id="3.30.70.920">
    <property type="match status" value="1"/>
</dbReference>
<dbReference type="PRINTS" id="PR00033">
    <property type="entry name" value="HTHASNC"/>
</dbReference>
<dbReference type="PANTHER" id="PTHR30154:SF34">
    <property type="entry name" value="TRANSCRIPTIONAL REGULATOR AZLB"/>
    <property type="match status" value="1"/>
</dbReference>